<protein>
    <submittedName>
        <fullName evidence="2">Uncharacterized protein</fullName>
    </submittedName>
</protein>
<reference evidence="2 3" key="1">
    <citation type="journal article" date="2018" name="Nat. Ecol. Evol.">
        <title>Shark genomes provide insights into elasmobranch evolution and the origin of vertebrates.</title>
        <authorList>
            <person name="Hara Y"/>
            <person name="Yamaguchi K"/>
            <person name="Onimaru K"/>
            <person name="Kadota M"/>
            <person name="Koyanagi M"/>
            <person name="Keeley SD"/>
            <person name="Tatsumi K"/>
            <person name="Tanaka K"/>
            <person name="Motone F"/>
            <person name="Kageyama Y"/>
            <person name="Nozu R"/>
            <person name="Adachi N"/>
            <person name="Nishimura O"/>
            <person name="Nakagawa R"/>
            <person name="Tanegashima C"/>
            <person name="Kiyatake I"/>
            <person name="Matsumoto R"/>
            <person name="Murakumo K"/>
            <person name="Nishida K"/>
            <person name="Terakita A"/>
            <person name="Kuratani S"/>
            <person name="Sato K"/>
            <person name="Hyodo S Kuraku.S."/>
        </authorList>
    </citation>
    <scope>NUCLEOTIDE SEQUENCE [LARGE SCALE GENOMIC DNA]</scope>
</reference>
<dbReference type="EMBL" id="BFAA01001774">
    <property type="protein sequence ID" value="GCB70176.1"/>
    <property type="molecule type" value="Genomic_DNA"/>
</dbReference>
<keyword evidence="3" id="KW-1185">Reference proteome</keyword>
<organism evidence="2 3">
    <name type="scientific">Scyliorhinus torazame</name>
    <name type="common">Cloudy catshark</name>
    <name type="synonym">Catulus torazame</name>
    <dbReference type="NCBI Taxonomy" id="75743"/>
    <lineage>
        <taxon>Eukaryota</taxon>
        <taxon>Metazoa</taxon>
        <taxon>Chordata</taxon>
        <taxon>Craniata</taxon>
        <taxon>Vertebrata</taxon>
        <taxon>Chondrichthyes</taxon>
        <taxon>Elasmobranchii</taxon>
        <taxon>Galeomorphii</taxon>
        <taxon>Galeoidea</taxon>
        <taxon>Carcharhiniformes</taxon>
        <taxon>Scyliorhinidae</taxon>
        <taxon>Scyliorhinus</taxon>
    </lineage>
</organism>
<evidence type="ECO:0000313" key="3">
    <source>
        <dbReference type="Proteomes" id="UP000288216"/>
    </source>
</evidence>
<name>A0A401PAL0_SCYTO</name>
<dbReference type="AlphaFoldDB" id="A0A401PAL0"/>
<evidence type="ECO:0000256" key="1">
    <source>
        <dbReference type="SAM" id="MobiDB-lite"/>
    </source>
</evidence>
<evidence type="ECO:0000313" key="2">
    <source>
        <dbReference type="EMBL" id="GCB70176.1"/>
    </source>
</evidence>
<comment type="caution">
    <text evidence="2">The sequence shown here is derived from an EMBL/GenBank/DDBJ whole genome shotgun (WGS) entry which is preliminary data.</text>
</comment>
<gene>
    <name evidence="2" type="ORF">scyTo_0005626</name>
</gene>
<sequence length="133" mass="14876">MDLGQEATEAQVEGLEVTDVGAQVVPQRQGDGVGLGQAAAQQRRHPVEGVARAPRQPWEVESPTLRFPSSEAFCFCIRKLNVMAGPFRTRVLEWISLIVTGKNLNRTKHADGLISRIMRRYKLEWRLQAVLPS</sequence>
<proteinExistence type="predicted"/>
<dbReference type="Proteomes" id="UP000288216">
    <property type="component" value="Unassembled WGS sequence"/>
</dbReference>
<accession>A0A401PAL0</accession>
<feature type="region of interest" description="Disordered" evidence="1">
    <location>
        <begin position="31"/>
        <end position="52"/>
    </location>
</feature>